<feature type="region of interest" description="Disordered" evidence="1">
    <location>
        <begin position="161"/>
        <end position="191"/>
    </location>
</feature>
<dbReference type="Proteomes" id="UP000799424">
    <property type="component" value="Unassembled WGS sequence"/>
</dbReference>
<dbReference type="EMBL" id="MU006217">
    <property type="protein sequence ID" value="KAF2832595.1"/>
    <property type="molecule type" value="Genomic_DNA"/>
</dbReference>
<sequence length="191" mass="20777">MEQRTISTMPLAPTTPSPTHESDAPVLTTPILDCDSKKPEYDEPLYTEINIPLPRLPSPPRDSPSSSSPPPSHSHIRIRAHSLSSFSPFRPRSSSTSSVSHDPPSTKSRTSEDWPRVRPSILKSREVASAMDLNHQSKRNRSGVLDALAVVPAVLVLSAELFTPGSGEEKGTRGRKGRKDSGVGRWGDGIR</sequence>
<keyword evidence="3" id="KW-1185">Reference proteome</keyword>
<protein>
    <submittedName>
        <fullName evidence="2">Uncharacterized protein</fullName>
    </submittedName>
</protein>
<name>A0A6A7AJ29_9PLEO</name>
<dbReference type="AlphaFoldDB" id="A0A6A7AJ29"/>
<evidence type="ECO:0000256" key="1">
    <source>
        <dbReference type="SAM" id="MobiDB-lite"/>
    </source>
</evidence>
<accession>A0A6A7AJ29</accession>
<gene>
    <name evidence="2" type="ORF">CC86DRAFT_91590</name>
</gene>
<evidence type="ECO:0000313" key="3">
    <source>
        <dbReference type="Proteomes" id="UP000799424"/>
    </source>
</evidence>
<feature type="region of interest" description="Disordered" evidence="1">
    <location>
        <begin position="1"/>
        <end position="120"/>
    </location>
</feature>
<organism evidence="2 3">
    <name type="scientific">Ophiobolus disseminans</name>
    <dbReference type="NCBI Taxonomy" id="1469910"/>
    <lineage>
        <taxon>Eukaryota</taxon>
        <taxon>Fungi</taxon>
        <taxon>Dikarya</taxon>
        <taxon>Ascomycota</taxon>
        <taxon>Pezizomycotina</taxon>
        <taxon>Dothideomycetes</taxon>
        <taxon>Pleosporomycetidae</taxon>
        <taxon>Pleosporales</taxon>
        <taxon>Pleosporineae</taxon>
        <taxon>Phaeosphaeriaceae</taxon>
        <taxon>Ophiobolus</taxon>
    </lineage>
</organism>
<feature type="compositionally biased region" description="Low complexity" evidence="1">
    <location>
        <begin position="81"/>
        <end position="106"/>
    </location>
</feature>
<proteinExistence type="predicted"/>
<reference evidence="2" key="1">
    <citation type="journal article" date="2020" name="Stud. Mycol.">
        <title>101 Dothideomycetes genomes: a test case for predicting lifestyles and emergence of pathogens.</title>
        <authorList>
            <person name="Haridas S."/>
            <person name="Albert R."/>
            <person name="Binder M."/>
            <person name="Bloem J."/>
            <person name="Labutti K."/>
            <person name="Salamov A."/>
            <person name="Andreopoulos B."/>
            <person name="Baker S."/>
            <person name="Barry K."/>
            <person name="Bills G."/>
            <person name="Bluhm B."/>
            <person name="Cannon C."/>
            <person name="Castanera R."/>
            <person name="Culley D."/>
            <person name="Daum C."/>
            <person name="Ezra D."/>
            <person name="Gonzalez J."/>
            <person name="Henrissat B."/>
            <person name="Kuo A."/>
            <person name="Liang C."/>
            <person name="Lipzen A."/>
            <person name="Lutzoni F."/>
            <person name="Magnuson J."/>
            <person name="Mondo S."/>
            <person name="Nolan M."/>
            <person name="Ohm R."/>
            <person name="Pangilinan J."/>
            <person name="Park H.-J."/>
            <person name="Ramirez L."/>
            <person name="Alfaro M."/>
            <person name="Sun H."/>
            <person name="Tritt A."/>
            <person name="Yoshinaga Y."/>
            <person name="Zwiers L.-H."/>
            <person name="Turgeon B."/>
            <person name="Goodwin S."/>
            <person name="Spatafora J."/>
            <person name="Crous P."/>
            <person name="Grigoriev I."/>
        </authorList>
    </citation>
    <scope>NUCLEOTIDE SEQUENCE</scope>
    <source>
        <strain evidence="2">CBS 113818</strain>
    </source>
</reference>
<evidence type="ECO:0000313" key="2">
    <source>
        <dbReference type="EMBL" id="KAF2832595.1"/>
    </source>
</evidence>
<feature type="compositionally biased region" description="Pro residues" evidence="1">
    <location>
        <begin position="54"/>
        <end position="72"/>
    </location>
</feature>
<dbReference type="OrthoDB" id="3799784at2759"/>